<comment type="similarity">
    <text evidence="2 9">Belongs to the cytochrome P450 family.</text>
</comment>
<evidence type="ECO:0000256" key="8">
    <source>
        <dbReference type="PIRSR" id="PIRSR602401-1"/>
    </source>
</evidence>
<dbReference type="PRINTS" id="PR00385">
    <property type="entry name" value="P450"/>
</dbReference>
<keyword evidence="5 9" id="KW-0560">Oxidoreductase</keyword>
<evidence type="ECO:0000256" key="1">
    <source>
        <dbReference type="ARBA" id="ARBA00001971"/>
    </source>
</evidence>
<evidence type="ECO:0000256" key="4">
    <source>
        <dbReference type="ARBA" id="ARBA00022723"/>
    </source>
</evidence>
<dbReference type="GO" id="GO:0004497">
    <property type="term" value="F:monooxygenase activity"/>
    <property type="evidence" value="ECO:0007669"/>
    <property type="project" value="UniProtKB-KW"/>
</dbReference>
<dbReference type="AlphaFoldDB" id="A0A2P6PXD7"/>
<organism evidence="10 11">
    <name type="scientific">Rosa chinensis</name>
    <name type="common">China rose</name>
    <dbReference type="NCBI Taxonomy" id="74649"/>
    <lineage>
        <taxon>Eukaryota</taxon>
        <taxon>Viridiplantae</taxon>
        <taxon>Streptophyta</taxon>
        <taxon>Embryophyta</taxon>
        <taxon>Tracheophyta</taxon>
        <taxon>Spermatophyta</taxon>
        <taxon>Magnoliopsida</taxon>
        <taxon>eudicotyledons</taxon>
        <taxon>Gunneridae</taxon>
        <taxon>Pentapetalae</taxon>
        <taxon>rosids</taxon>
        <taxon>fabids</taxon>
        <taxon>Rosales</taxon>
        <taxon>Rosaceae</taxon>
        <taxon>Rosoideae</taxon>
        <taxon>Rosoideae incertae sedis</taxon>
        <taxon>Rosa</taxon>
    </lineage>
</organism>
<evidence type="ECO:0000256" key="2">
    <source>
        <dbReference type="ARBA" id="ARBA00010617"/>
    </source>
</evidence>
<dbReference type="Pfam" id="PF00067">
    <property type="entry name" value="p450"/>
    <property type="match status" value="1"/>
</dbReference>
<comment type="cofactor">
    <cofactor evidence="1 8">
        <name>heme</name>
        <dbReference type="ChEBI" id="CHEBI:30413"/>
    </cofactor>
</comment>
<dbReference type="Proteomes" id="UP000238479">
    <property type="component" value="Chromosome 6"/>
</dbReference>
<dbReference type="InterPro" id="IPR036396">
    <property type="entry name" value="Cyt_P450_sf"/>
</dbReference>
<dbReference type="EMBL" id="PDCK01000044">
    <property type="protein sequence ID" value="PRQ26600.1"/>
    <property type="molecule type" value="Genomic_DNA"/>
</dbReference>
<evidence type="ECO:0000313" key="11">
    <source>
        <dbReference type="Proteomes" id="UP000238479"/>
    </source>
</evidence>
<evidence type="ECO:0000256" key="6">
    <source>
        <dbReference type="ARBA" id="ARBA00023004"/>
    </source>
</evidence>
<proteinExistence type="inferred from homology"/>
<dbReference type="Gramene" id="PRQ26600">
    <property type="protein sequence ID" value="PRQ26600"/>
    <property type="gene ID" value="RchiOBHm_Chr6g0296341"/>
</dbReference>
<evidence type="ECO:0000313" key="10">
    <source>
        <dbReference type="EMBL" id="PRQ26600.1"/>
    </source>
</evidence>
<dbReference type="STRING" id="74649.A0A2P6PXD7"/>
<keyword evidence="6 8" id="KW-0408">Iron</keyword>
<feature type="binding site" description="axial binding residue" evidence="8">
    <location>
        <position position="472"/>
    </location>
    <ligand>
        <name>heme</name>
        <dbReference type="ChEBI" id="CHEBI:30413"/>
    </ligand>
    <ligandPart>
        <name>Fe</name>
        <dbReference type="ChEBI" id="CHEBI:18248"/>
    </ligandPart>
</feature>
<evidence type="ECO:0000256" key="5">
    <source>
        <dbReference type="ARBA" id="ARBA00023002"/>
    </source>
</evidence>
<dbReference type="GO" id="GO:0020037">
    <property type="term" value="F:heme binding"/>
    <property type="evidence" value="ECO:0007669"/>
    <property type="project" value="InterPro"/>
</dbReference>
<dbReference type="InterPro" id="IPR001128">
    <property type="entry name" value="Cyt_P450"/>
</dbReference>
<dbReference type="PRINTS" id="PR00463">
    <property type="entry name" value="EP450I"/>
</dbReference>
<accession>A0A2P6PXD7</accession>
<evidence type="ECO:0000256" key="7">
    <source>
        <dbReference type="ARBA" id="ARBA00023033"/>
    </source>
</evidence>
<keyword evidence="7 9" id="KW-0503">Monooxygenase</keyword>
<dbReference type="InterPro" id="IPR002401">
    <property type="entry name" value="Cyt_P450_E_grp-I"/>
</dbReference>
<gene>
    <name evidence="10" type="ORF">RchiOBHm_Chr6g0296341</name>
</gene>
<dbReference type="OMA" id="SHACHAR"/>
<dbReference type="PANTHER" id="PTHR47955:SF8">
    <property type="entry name" value="CYTOCHROME P450 71D11-LIKE"/>
    <property type="match status" value="1"/>
</dbReference>
<sequence length="537" mass="60683">MWSLMLQTLPIKALPLSAYLLLLILVVHFWKSSKLGKSQVLKSPPGPWKLPILGNLLQLAGHPLPHYPLRDLAKKYGPIMHLKLGQSEAIIISSRKAALEVLKTHEITFAQRPLVLQVETINFGRGSIAFAPYGDFWREVRKICVSELLSVKHVQAFRSIREEEVKNFVESISSSSSKSSAINFSEESLLLTNGIISRAAFGNKCKYQKEFLAVLDEALKLGGGFDIPDLFPSLRFLCFITGTIPAMRKMRDKIGVALDSIIDDHKRKRSLKDDKPAGADHDDEEEEDLVDVLLKLQESSNDFKLTTGQIKDVVMEIFVAGSETSATTLEWAMSELLRNPRVMKKAQSEVRQSVLLTSERKKSTIEDTTSDNVHHKLDYLRSIVKETLRLHPPTPLLSRESRERCEVDGYELPAKTKAIINVWALARDPEQWGDDADSFKPERFLHDSMTAKIDFRGNNFELLPFGAGRRICPGMSFANAVIEPTLFQLLYRFDWELADGIKPDELDMTESWGATCRKRDDLYVIATPHFLDSMTKS</sequence>
<dbReference type="Gene3D" id="1.10.630.10">
    <property type="entry name" value="Cytochrome P450"/>
    <property type="match status" value="1"/>
</dbReference>
<dbReference type="GO" id="GO:0016705">
    <property type="term" value="F:oxidoreductase activity, acting on paired donors, with incorporation or reduction of molecular oxygen"/>
    <property type="evidence" value="ECO:0007669"/>
    <property type="project" value="InterPro"/>
</dbReference>
<dbReference type="CDD" id="cd11072">
    <property type="entry name" value="CYP71-like"/>
    <property type="match status" value="1"/>
</dbReference>
<dbReference type="GO" id="GO:0005506">
    <property type="term" value="F:iron ion binding"/>
    <property type="evidence" value="ECO:0007669"/>
    <property type="project" value="InterPro"/>
</dbReference>
<protein>
    <submittedName>
        <fullName evidence="10">Putative premnaspirodiene oxygenase</fullName>
        <ecNumber evidence="10">1.14.14.151</ecNumber>
    </submittedName>
</protein>
<evidence type="ECO:0000256" key="3">
    <source>
        <dbReference type="ARBA" id="ARBA00022617"/>
    </source>
</evidence>
<reference evidence="10 11" key="1">
    <citation type="journal article" date="2018" name="Nat. Genet.">
        <title>The Rosa genome provides new insights in the design of modern roses.</title>
        <authorList>
            <person name="Bendahmane M."/>
        </authorList>
    </citation>
    <scope>NUCLEOTIDE SEQUENCE [LARGE SCALE GENOMIC DNA]</scope>
    <source>
        <strain evidence="11">cv. Old Blush</strain>
    </source>
</reference>
<dbReference type="PROSITE" id="PS00086">
    <property type="entry name" value="CYTOCHROME_P450"/>
    <property type="match status" value="1"/>
</dbReference>
<dbReference type="SUPFAM" id="SSF48264">
    <property type="entry name" value="Cytochrome P450"/>
    <property type="match status" value="1"/>
</dbReference>
<evidence type="ECO:0000256" key="9">
    <source>
        <dbReference type="RuleBase" id="RU000461"/>
    </source>
</evidence>
<dbReference type="EC" id="1.14.14.151" evidence="10"/>
<dbReference type="PANTHER" id="PTHR47955">
    <property type="entry name" value="CYTOCHROME P450 FAMILY 71 PROTEIN"/>
    <property type="match status" value="1"/>
</dbReference>
<keyword evidence="4 8" id="KW-0479">Metal-binding</keyword>
<comment type="caution">
    <text evidence="10">The sequence shown here is derived from an EMBL/GenBank/DDBJ whole genome shotgun (WGS) entry which is preliminary data.</text>
</comment>
<name>A0A2P6PXD7_ROSCH</name>
<keyword evidence="3 8" id="KW-0349">Heme</keyword>
<keyword evidence="11" id="KW-1185">Reference proteome</keyword>
<dbReference type="FunFam" id="1.10.630.10:FF:000043">
    <property type="entry name" value="Cytochrome P450 99A2"/>
    <property type="match status" value="1"/>
</dbReference>
<dbReference type="InterPro" id="IPR017972">
    <property type="entry name" value="Cyt_P450_CS"/>
</dbReference>